<dbReference type="InterPro" id="IPR017871">
    <property type="entry name" value="ABC_transporter-like_CS"/>
</dbReference>
<dbReference type="FunFam" id="3.40.50.300:FF:000140">
    <property type="entry name" value="Lipid A export ATP-binding/permease protein MsbA"/>
    <property type="match status" value="1"/>
</dbReference>
<feature type="transmembrane region" description="Helical" evidence="11">
    <location>
        <begin position="292"/>
        <end position="312"/>
    </location>
</feature>
<comment type="subcellular location">
    <subcellularLocation>
        <location evidence="1">Cell membrane</location>
        <topology evidence="1">Multi-pass membrane protein</topology>
    </subcellularLocation>
</comment>
<dbReference type="PROSITE" id="PS50929">
    <property type="entry name" value="ABC_TM1F"/>
    <property type="match status" value="1"/>
</dbReference>
<dbReference type="EMBL" id="CP046902">
    <property type="protein sequence ID" value="QGZ32567.1"/>
    <property type="molecule type" value="Genomic_DNA"/>
</dbReference>
<evidence type="ECO:0000259" key="12">
    <source>
        <dbReference type="PROSITE" id="PS50893"/>
    </source>
</evidence>
<dbReference type="PROSITE" id="PS50893">
    <property type="entry name" value="ABC_TRANSPORTER_2"/>
    <property type="match status" value="1"/>
</dbReference>
<keyword evidence="2" id="KW-0813">Transport</keyword>
<organism evidence="14 15">
    <name type="scientific">Stutzerimonas stutzeri</name>
    <name type="common">Pseudomonas stutzeri</name>
    <dbReference type="NCBI Taxonomy" id="316"/>
    <lineage>
        <taxon>Bacteria</taxon>
        <taxon>Pseudomonadati</taxon>
        <taxon>Pseudomonadota</taxon>
        <taxon>Gammaproteobacteria</taxon>
        <taxon>Pseudomonadales</taxon>
        <taxon>Pseudomonadaceae</taxon>
        <taxon>Stutzerimonas</taxon>
    </lineage>
</organism>
<feature type="transmembrane region" description="Helical" evidence="11">
    <location>
        <begin position="383"/>
        <end position="402"/>
    </location>
</feature>
<evidence type="ECO:0000256" key="6">
    <source>
        <dbReference type="ARBA" id="ARBA00022840"/>
    </source>
</evidence>
<dbReference type="InterPro" id="IPR027417">
    <property type="entry name" value="P-loop_NTPase"/>
</dbReference>
<dbReference type="Gene3D" id="1.20.1560.10">
    <property type="entry name" value="ABC transporter type 1, transmembrane domain"/>
    <property type="match status" value="1"/>
</dbReference>
<proteinExistence type="predicted"/>
<dbReference type="InterPro" id="IPR036640">
    <property type="entry name" value="ABC1_TM_sf"/>
</dbReference>
<protein>
    <submittedName>
        <fullName evidence="14">Lipid A export permease/ATP-binding protein MsbA</fullName>
    </submittedName>
</protein>
<keyword evidence="3" id="KW-1003">Cell membrane</keyword>
<evidence type="ECO:0000256" key="4">
    <source>
        <dbReference type="ARBA" id="ARBA00022692"/>
    </source>
</evidence>
<dbReference type="PROSITE" id="PS00211">
    <property type="entry name" value="ABC_TRANSPORTER_1"/>
    <property type="match status" value="1"/>
</dbReference>
<evidence type="ECO:0000256" key="11">
    <source>
        <dbReference type="SAM" id="Phobius"/>
    </source>
</evidence>
<keyword evidence="4 11" id="KW-0812">Transmembrane</keyword>
<dbReference type="PANTHER" id="PTHR43394:SF1">
    <property type="entry name" value="ATP-BINDING CASSETTE SUB-FAMILY B MEMBER 10, MITOCHONDRIAL"/>
    <property type="match status" value="1"/>
</dbReference>
<evidence type="ECO:0000256" key="7">
    <source>
        <dbReference type="ARBA" id="ARBA00022967"/>
    </source>
</evidence>
<dbReference type="GO" id="GO:0015421">
    <property type="term" value="F:ABC-type oligopeptide transporter activity"/>
    <property type="evidence" value="ECO:0007669"/>
    <property type="project" value="TreeGrafter"/>
</dbReference>
<dbReference type="PANTHER" id="PTHR43394">
    <property type="entry name" value="ATP-DEPENDENT PERMEASE MDL1, MITOCHONDRIAL"/>
    <property type="match status" value="1"/>
</dbReference>
<evidence type="ECO:0000313" key="14">
    <source>
        <dbReference type="EMBL" id="QGZ32567.1"/>
    </source>
</evidence>
<dbReference type="Proteomes" id="UP000438983">
    <property type="component" value="Chromosome"/>
</dbReference>
<feature type="transmembrane region" description="Helical" evidence="11">
    <location>
        <begin position="60"/>
        <end position="77"/>
    </location>
</feature>
<evidence type="ECO:0000259" key="13">
    <source>
        <dbReference type="PROSITE" id="PS50929"/>
    </source>
</evidence>
<dbReference type="SUPFAM" id="SSF90123">
    <property type="entry name" value="ABC transporter transmembrane region"/>
    <property type="match status" value="1"/>
</dbReference>
<dbReference type="SMART" id="SM00382">
    <property type="entry name" value="AAA"/>
    <property type="match status" value="1"/>
</dbReference>
<dbReference type="CDD" id="cd03251">
    <property type="entry name" value="ABCC_MsbA"/>
    <property type="match status" value="1"/>
</dbReference>
<keyword evidence="5" id="KW-0547">Nucleotide-binding</keyword>
<feature type="transmembrane region" description="Helical" evidence="11">
    <location>
        <begin position="117"/>
        <end position="138"/>
    </location>
</feature>
<dbReference type="GO" id="GO:0016887">
    <property type="term" value="F:ATP hydrolysis activity"/>
    <property type="evidence" value="ECO:0007669"/>
    <property type="project" value="InterPro"/>
</dbReference>
<feature type="transmembrane region" description="Helical" evidence="11">
    <location>
        <begin position="631"/>
        <end position="654"/>
    </location>
</feature>
<feature type="transmembrane region" description="Helical" evidence="11">
    <location>
        <begin position="150"/>
        <end position="177"/>
    </location>
</feature>
<dbReference type="InterPro" id="IPR003593">
    <property type="entry name" value="AAA+_ATPase"/>
</dbReference>
<dbReference type="GO" id="GO:0005524">
    <property type="term" value="F:ATP binding"/>
    <property type="evidence" value="ECO:0007669"/>
    <property type="project" value="UniProtKB-KW"/>
</dbReference>
<feature type="transmembrane region" description="Helical" evidence="11">
    <location>
        <begin position="30"/>
        <end position="48"/>
    </location>
</feature>
<dbReference type="InterPro" id="IPR039421">
    <property type="entry name" value="Type_1_exporter"/>
</dbReference>
<keyword evidence="10 11" id="KW-0472">Membrane</keyword>
<dbReference type="NCBIfam" id="TIGR02203">
    <property type="entry name" value="MsbA_lipidA"/>
    <property type="match status" value="1"/>
</dbReference>
<evidence type="ECO:0000256" key="10">
    <source>
        <dbReference type="ARBA" id="ARBA00023136"/>
    </source>
</evidence>
<feature type="transmembrane region" description="Helical" evidence="11">
    <location>
        <begin position="526"/>
        <end position="544"/>
    </location>
</feature>
<dbReference type="OrthoDB" id="9806127at2"/>
<keyword evidence="7" id="KW-1278">Translocase</keyword>
<keyword evidence="9" id="KW-0445">Lipid transport</keyword>
<feature type="domain" description="ABC transmembrane type-1" evidence="13">
    <location>
        <begin position="392"/>
        <end position="689"/>
    </location>
</feature>
<feature type="transmembrane region" description="Helical" evidence="11">
    <location>
        <begin position="550"/>
        <end position="567"/>
    </location>
</feature>
<keyword evidence="8 11" id="KW-1133">Transmembrane helix</keyword>
<evidence type="ECO:0000256" key="8">
    <source>
        <dbReference type="ARBA" id="ARBA00022989"/>
    </source>
</evidence>
<reference evidence="14 15" key="1">
    <citation type="submission" date="2019-12" db="EMBL/GenBank/DDBJ databases">
        <title>Complete genome sequence of Pseudomonas stutzeri.</title>
        <authorList>
            <person name="Lim S.R."/>
            <person name="Kim J.H."/>
        </authorList>
    </citation>
    <scope>NUCLEOTIDE SEQUENCE [LARGE SCALE GENOMIC DNA]</scope>
    <source>
        <strain evidence="14 15">PM101005</strain>
    </source>
</reference>
<feature type="transmembrane region" description="Helical" evidence="11">
    <location>
        <begin position="447"/>
        <end position="470"/>
    </location>
</feature>
<evidence type="ECO:0000256" key="3">
    <source>
        <dbReference type="ARBA" id="ARBA00022475"/>
    </source>
</evidence>
<sequence length="965" mass="106058">MIALFWLPAIWASWSSRALLLDLWRREKPLVTALIALVAWAALSVSWSVAEEPAREAKRLIYVVSFLLGLVCLGQTPSRVVSVLGWAGFGLALAALAALIQHYGFESKPWAWRAHGFGLLDHPIIGGYVFGLALVWWFCLPPRRIALRWVWAAGLLALFAFIVMTQSRGVWVALLASVLLMPAWRAGRAGLIVAALVLIVAALGYWLFGSYVVARGTSYRPEIFAASLAMIGDRPWLGLGLGSEYRVQALGHLFDHTHNLFTHAALELGMPGLVLWLAIWARCAVIAVRERATPLGGALLGMLSFSTLALLFDGASLWDSPRPEWLLTWLPVGLALGLRAGSSTSLCYHRRPPTHELHSPMSGSPEKAETASSLSLYLRLLRYVLPYWGLFAVSLFGFLIFASTQPMLGYILKFFVDGLNNPDASFFAQVPYLRDQAWLADLKLLQAVPLLIVLIAVMQGIGSFLGNYFLARVSLGLVHDLRVSLFNNLLMLPNRYFDTHNSGHLISRITYNVTMVTGAATDAIKVVVREGMTVIFLFATLLWMNWKLTIVMVAILPVIGVMVSSASKKFRKQSKKIQVAMGDVTHVTSETIQGYRVVRSFGGEAYEQARFLGASRDNTGKQLRMVKTNAIYTPTLQLVIYSAMAVLMFLVLYMRGDSSAGDLVAYITLAGLLPKPIRQLSEVSSTIQKGVAGAESIFEQLDEVPEVDSGVVERERVNGRLEIQGLSFAYPGTDKPVLHDISFTAEPGQMVALVGRSGSGKSTLANLIPRFYHHEHGRILLDGVEVEEYKLRNLRRHIALVTQQVTLFNDTVANNIAYGDLAGAPLEDIQQAARDAYADEFIQQMPQGYQTPVGENGVLLSGGQRQRLAIARALLKNAPVLILDEATSALDTESERHIQGALDHVMTGRTTLVIAHRLSTIEKADLILVMEHGRIVERGTHAQLLAANGAYAGLHANHFKDDDEA</sequence>
<dbReference type="InterPro" id="IPR011527">
    <property type="entry name" value="ABC1_TM_dom"/>
</dbReference>
<gene>
    <name evidence="14" type="primary">msbA</name>
    <name evidence="14" type="ORF">GQA94_00860</name>
</gene>
<evidence type="ECO:0000313" key="15">
    <source>
        <dbReference type="Proteomes" id="UP000438983"/>
    </source>
</evidence>
<evidence type="ECO:0000256" key="5">
    <source>
        <dbReference type="ARBA" id="ARBA00022741"/>
    </source>
</evidence>
<dbReference type="Pfam" id="PF00005">
    <property type="entry name" value="ABC_tran"/>
    <property type="match status" value="1"/>
</dbReference>
<dbReference type="InterPro" id="IPR011917">
    <property type="entry name" value="ABC_transpr_lipidA"/>
</dbReference>
<evidence type="ECO:0000256" key="9">
    <source>
        <dbReference type="ARBA" id="ARBA00023055"/>
    </source>
</evidence>
<dbReference type="InterPro" id="IPR007016">
    <property type="entry name" value="O-antigen_ligase-rel_domated"/>
</dbReference>
<keyword evidence="6 14" id="KW-0067">ATP-binding</keyword>
<dbReference type="Pfam" id="PF04932">
    <property type="entry name" value="Wzy_C"/>
    <property type="match status" value="1"/>
</dbReference>
<feature type="transmembrane region" description="Helical" evidence="11">
    <location>
        <begin position="260"/>
        <end position="280"/>
    </location>
</feature>
<dbReference type="Pfam" id="PF00664">
    <property type="entry name" value="ABC_membrane"/>
    <property type="match status" value="1"/>
</dbReference>
<dbReference type="CDD" id="cd18552">
    <property type="entry name" value="ABC_6TM_MsbA_like"/>
    <property type="match status" value="1"/>
</dbReference>
<feature type="domain" description="ABC transporter" evidence="12">
    <location>
        <begin position="721"/>
        <end position="957"/>
    </location>
</feature>
<name>A0A6I6LV06_STUST</name>
<dbReference type="AlphaFoldDB" id="A0A6I6LV06"/>
<evidence type="ECO:0000256" key="1">
    <source>
        <dbReference type="ARBA" id="ARBA00004651"/>
    </source>
</evidence>
<evidence type="ECO:0000256" key="2">
    <source>
        <dbReference type="ARBA" id="ARBA00022448"/>
    </source>
</evidence>
<dbReference type="SUPFAM" id="SSF52540">
    <property type="entry name" value="P-loop containing nucleoside triphosphate hydrolases"/>
    <property type="match status" value="1"/>
</dbReference>
<feature type="transmembrane region" description="Helical" evidence="11">
    <location>
        <begin position="324"/>
        <end position="341"/>
    </location>
</feature>
<dbReference type="GO" id="GO:0034040">
    <property type="term" value="F:ATPase-coupled lipid transmembrane transporter activity"/>
    <property type="evidence" value="ECO:0007669"/>
    <property type="project" value="InterPro"/>
</dbReference>
<dbReference type="GO" id="GO:0005886">
    <property type="term" value="C:plasma membrane"/>
    <property type="evidence" value="ECO:0007669"/>
    <property type="project" value="UniProtKB-SubCell"/>
</dbReference>
<accession>A0A6I6LV06</accession>
<feature type="transmembrane region" description="Helical" evidence="11">
    <location>
        <begin position="83"/>
        <end position="105"/>
    </location>
</feature>
<dbReference type="Gene3D" id="3.40.50.300">
    <property type="entry name" value="P-loop containing nucleotide triphosphate hydrolases"/>
    <property type="match status" value="1"/>
</dbReference>
<feature type="transmembrane region" description="Helical" evidence="11">
    <location>
        <begin position="189"/>
        <end position="208"/>
    </location>
</feature>
<dbReference type="InterPro" id="IPR003439">
    <property type="entry name" value="ABC_transporter-like_ATP-bd"/>
</dbReference>